<dbReference type="InterPro" id="IPR013126">
    <property type="entry name" value="Hsp_70_fam"/>
</dbReference>
<dbReference type="GO" id="GO:0140662">
    <property type="term" value="F:ATP-dependent protein folding chaperone"/>
    <property type="evidence" value="ECO:0007669"/>
    <property type="project" value="InterPro"/>
</dbReference>
<dbReference type="SUPFAM" id="SSF100934">
    <property type="entry name" value="Heat shock protein 70kD (HSP70), C-terminal subdomain"/>
    <property type="match status" value="1"/>
</dbReference>
<evidence type="ECO:0000256" key="2">
    <source>
        <dbReference type="ARBA" id="ARBA00022840"/>
    </source>
</evidence>
<protein>
    <submittedName>
        <fullName evidence="6">Heat shock protein 70-like protein lhs1</fullName>
    </submittedName>
</protein>
<dbReference type="PRINTS" id="PR00301">
    <property type="entry name" value="HEATSHOCK70"/>
</dbReference>
<dbReference type="SMR" id="A0A420HTF9"/>
<dbReference type="InterPro" id="IPR043129">
    <property type="entry name" value="ATPase_NBD"/>
</dbReference>
<accession>A0A420HTF9</accession>
<gene>
    <name evidence="6" type="ORF">OnM2_048002</name>
</gene>
<dbReference type="PANTHER" id="PTHR45639">
    <property type="entry name" value="HSC70CB, ISOFORM G-RELATED"/>
    <property type="match status" value="1"/>
</dbReference>
<dbReference type="Pfam" id="PF00012">
    <property type="entry name" value="HSP70"/>
    <property type="match status" value="2"/>
</dbReference>
<dbReference type="GO" id="GO:0005524">
    <property type="term" value="F:ATP binding"/>
    <property type="evidence" value="ECO:0007669"/>
    <property type="project" value="UniProtKB-KW"/>
</dbReference>
<evidence type="ECO:0000313" key="6">
    <source>
        <dbReference type="EMBL" id="RKF60724.1"/>
    </source>
</evidence>
<keyword evidence="7" id="KW-1185">Reference proteome</keyword>
<reference evidence="6 7" key="1">
    <citation type="journal article" date="2018" name="BMC Genomics">
        <title>Comparative genome analyses reveal sequence features reflecting distinct modes of host-adaptation between dicot and monocot powdery mildew.</title>
        <authorList>
            <person name="Wu Y."/>
            <person name="Ma X."/>
            <person name="Pan Z."/>
            <person name="Kale S.D."/>
            <person name="Song Y."/>
            <person name="King H."/>
            <person name="Zhang Q."/>
            <person name="Presley C."/>
            <person name="Deng X."/>
            <person name="Wei C.I."/>
            <person name="Xiao S."/>
        </authorList>
    </citation>
    <scope>NUCLEOTIDE SEQUENCE [LARGE SCALE GENOMIC DNA]</scope>
    <source>
        <strain evidence="6">UMSG2</strain>
    </source>
</reference>
<feature type="compositionally biased region" description="Polar residues" evidence="4">
    <location>
        <begin position="914"/>
        <end position="929"/>
    </location>
</feature>
<evidence type="ECO:0000313" key="7">
    <source>
        <dbReference type="Proteomes" id="UP000286134"/>
    </source>
</evidence>
<evidence type="ECO:0000256" key="5">
    <source>
        <dbReference type="SAM" id="SignalP"/>
    </source>
</evidence>
<dbReference type="GO" id="GO:0030968">
    <property type="term" value="P:endoplasmic reticulum unfolded protein response"/>
    <property type="evidence" value="ECO:0007669"/>
    <property type="project" value="TreeGrafter"/>
</dbReference>
<dbReference type="SUPFAM" id="SSF53067">
    <property type="entry name" value="Actin-like ATPase domain"/>
    <property type="match status" value="2"/>
</dbReference>
<feature type="region of interest" description="Disordered" evidence="4">
    <location>
        <begin position="914"/>
        <end position="1009"/>
    </location>
</feature>
<proteinExistence type="predicted"/>
<dbReference type="Gene3D" id="3.30.420.40">
    <property type="match status" value="2"/>
</dbReference>
<evidence type="ECO:0000256" key="3">
    <source>
        <dbReference type="ARBA" id="ARBA00023186"/>
    </source>
</evidence>
<feature type="compositionally biased region" description="Basic and acidic residues" evidence="4">
    <location>
        <begin position="931"/>
        <end position="946"/>
    </location>
</feature>
<keyword evidence="2" id="KW-0067">ATP-binding</keyword>
<comment type="caution">
    <text evidence="6">The sequence shown here is derived from an EMBL/GenBank/DDBJ whole genome shotgun (WGS) entry which is preliminary data.</text>
</comment>
<dbReference type="AlphaFoldDB" id="A0A420HTF9"/>
<dbReference type="STRING" id="212602.A0A420HTF9"/>
<dbReference type="CDD" id="cd10230">
    <property type="entry name" value="ASKHA_NBD_HSP70_HYOU1"/>
    <property type="match status" value="1"/>
</dbReference>
<feature type="compositionally biased region" description="Basic and acidic residues" evidence="4">
    <location>
        <begin position="973"/>
        <end position="1009"/>
    </location>
</feature>
<feature type="signal peptide" evidence="5">
    <location>
        <begin position="1"/>
        <end position="22"/>
    </location>
</feature>
<dbReference type="OrthoDB" id="10262720at2759"/>
<feature type="chain" id="PRO_5019381290" evidence="5">
    <location>
        <begin position="23"/>
        <end position="1009"/>
    </location>
</feature>
<dbReference type="PANTHER" id="PTHR45639:SF3">
    <property type="entry name" value="HYPOXIA UP-REGULATED PROTEIN 1"/>
    <property type="match status" value="1"/>
</dbReference>
<keyword evidence="6" id="KW-0346">Stress response</keyword>
<keyword evidence="5" id="KW-0732">Signal</keyword>
<feature type="compositionally biased region" description="Polar residues" evidence="4">
    <location>
        <begin position="834"/>
        <end position="854"/>
    </location>
</feature>
<keyword evidence="1" id="KW-0547">Nucleotide-binding</keyword>
<dbReference type="Proteomes" id="UP000286134">
    <property type="component" value="Unassembled WGS sequence"/>
</dbReference>
<feature type="compositionally biased region" description="Low complexity" evidence="4">
    <location>
        <begin position="814"/>
        <end position="826"/>
    </location>
</feature>
<keyword evidence="3" id="KW-0143">Chaperone</keyword>
<organism evidence="6 7">
    <name type="scientific">Erysiphe neolycopersici</name>
    <dbReference type="NCBI Taxonomy" id="212602"/>
    <lineage>
        <taxon>Eukaryota</taxon>
        <taxon>Fungi</taxon>
        <taxon>Dikarya</taxon>
        <taxon>Ascomycota</taxon>
        <taxon>Pezizomycotina</taxon>
        <taxon>Leotiomycetes</taxon>
        <taxon>Erysiphales</taxon>
        <taxon>Erysiphaceae</taxon>
        <taxon>Erysiphe</taxon>
    </lineage>
</organism>
<evidence type="ECO:0000256" key="4">
    <source>
        <dbReference type="SAM" id="MobiDB-lite"/>
    </source>
</evidence>
<evidence type="ECO:0000256" key="1">
    <source>
        <dbReference type="ARBA" id="ARBA00022741"/>
    </source>
</evidence>
<dbReference type="Gene3D" id="3.90.640.10">
    <property type="entry name" value="Actin, Chain A, domain 4"/>
    <property type="match status" value="1"/>
</dbReference>
<dbReference type="InterPro" id="IPR029048">
    <property type="entry name" value="HSP70_C_sf"/>
</dbReference>
<dbReference type="EMBL" id="MCFK01004834">
    <property type="protein sequence ID" value="RKF60724.1"/>
    <property type="molecule type" value="Genomic_DNA"/>
</dbReference>
<sequence>MLGNISLSIICLIYCFSSLSQAASAVLGVDLGTEYIKATIVKPGIPLDIVLTKDSRRKELSVIAFKPEKNLKDGQFPERVYGSDAAALASRFPGDVYPNLKTLLGLGTENLVVKEYALRHPKLKVETQNIKGTAAFKSEAFLADEIPWTVEEILAMELQNIQKSAQTLAGKGSSIKDVVITIPPYYTVEEKRSLLLAADLAGLHVLELVSDGLAVGINYATTRTFPNVNEGGKAETHLVLDMGAGSTKASVLRFQGKTVKDVGRFNKTIQEVKVLGNGWDRTLGGDLFNSLIVDDMVAKFTSSPAAKKISIDAKTIKSDGKSIAKLQKEAERMRQILSANANTQSFFEGLYGDVDFKYKITRTEFEKLAEVHATRISPTIQKALDAAGLKKQDLDSVILHGGASRTPFVQREIESFIGDASKLKTNVNSDESAVFGAGFRGATLSPSFRVKEIRVYDSINYPSGVKWTNVYNKIQHQGLWQAKSFFGDQKRYTFKNHNDPFALTFYQRIPSSEGSSSGTIDQETLVVTTQNLTNSVTYLKEKYGCAPIDITVRLNAQIMAGSGEVSISKFVVGCEAEEKESVVDSVKGLFGFGKKDQLPLSEGEKLESATISSKISASASTATTESVSSSSKEATQNNIRKTIKVSQIVPLDYTVEIKGHSQLPATEISRMKERLAAFSSSDNLRRLREEALNQLESFTYKIRDFLDDADFIAASTEQERSTIESKSSDISDWIYSGGTEASREELKERFQELKKLISPIEFRKTENLNRPAKIQALQNALKETKQIILTITEQIANDTMKQTEFTDSNLISKSSAPTESPSVEEPVSPEEQKSTPTNSIPTHQSTTLEAPTYSESDLIAPQKLYDEFSAWLEEKLANQEKLKVNDDPVLLSKDLEEKAKLLQEAYIKLIVKNMQRSPKNRSSNTNNKASKQHDSSGKAEKSEGDSGSKTNDIPKATFTVEPGRQMPSEEEILEHLQKFESKKEESKSNESDKKEKPESKESNTKHIEL</sequence>
<dbReference type="Gene3D" id="1.20.1270.10">
    <property type="match status" value="1"/>
</dbReference>
<dbReference type="FunFam" id="1.20.1270.10:FF:000002">
    <property type="entry name" value="Heat shock 70 kDa protein 4"/>
    <property type="match status" value="1"/>
</dbReference>
<dbReference type="FunFam" id="3.90.640.10:FF:000039">
    <property type="entry name" value="Hsp70 family chaperone Lhs1/Orp150"/>
    <property type="match status" value="1"/>
</dbReference>
<dbReference type="Gene3D" id="3.30.30.30">
    <property type="match status" value="1"/>
</dbReference>
<dbReference type="GO" id="GO:0034663">
    <property type="term" value="C:endoplasmic reticulum chaperone complex"/>
    <property type="evidence" value="ECO:0007669"/>
    <property type="project" value="TreeGrafter"/>
</dbReference>
<name>A0A420HTF9_9PEZI</name>
<feature type="region of interest" description="Disordered" evidence="4">
    <location>
        <begin position="808"/>
        <end position="854"/>
    </location>
</feature>